<comment type="similarity">
    <text evidence="1">Belongs to the CapA family.</text>
</comment>
<dbReference type="PANTHER" id="PTHR33393:SF13">
    <property type="entry name" value="PGA BIOSYNTHESIS PROTEIN CAPA"/>
    <property type="match status" value="1"/>
</dbReference>
<dbReference type="Pfam" id="PF09587">
    <property type="entry name" value="PGA_cap"/>
    <property type="match status" value="1"/>
</dbReference>
<comment type="caution">
    <text evidence="3">The sequence shown here is derived from an EMBL/GenBank/DDBJ whole genome shotgun (WGS) entry which is preliminary data.</text>
</comment>
<dbReference type="EMBL" id="DXEX01000180">
    <property type="protein sequence ID" value="HIX59700.1"/>
    <property type="molecule type" value="Genomic_DNA"/>
</dbReference>
<sequence>MDKKRKKTNIYKKSKYYKQQRQRMLVIAGGAGILVLLLLIFLIVRMLSPEGKGASAASSDQSGTEIAEENLTIETSEDSEAASDTATVSEPVSLAVSLTGDCTLGTDENFDYSTSLNAYYESNGSAYFFQNVRSIFEQDDLTIVNMEGTLTTSATREDKLYAFKADPSYVSILTDGSVEAANLANNHSQDYGQQSLEDTKTALDGAGITHFGYDETAVIDVKGVKVGLVGIYELYDHMERAQQLKDNIAKVKEEGAQLVIVSFHWGNEKETVPDSNQTQLGHMAIDAGADLVVGHHPHVLQGIEKYNGKYIVYSLGNFCFGGNSAPSDMDTMIFQQTFTITSEGVQTDDNINIIPCRISSVYDYNNYQPTPCEDGEEKDRILAKIQERSSAISDTMDFYFQNSSTLEDTDTADVYTE</sequence>
<gene>
    <name evidence="3" type="ORF">IAA45_08305</name>
</gene>
<reference evidence="3" key="1">
    <citation type="journal article" date="2021" name="PeerJ">
        <title>Extensive microbial diversity within the chicken gut microbiome revealed by metagenomics and culture.</title>
        <authorList>
            <person name="Gilroy R."/>
            <person name="Ravi A."/>
            <person name="Getino M."/>
            <person name="Pursley I."/>
            <person name="Horton D.L."/>
            <person name="Alikhan N.F."/>
            <person name="Baker D."/>
            <person name="Gharbi K."/>
            <person name="Hall N."/>
            <person name="Watson M."/>
            <person name="Adriaenssens E.M."/>
            <person name="Foster-Nyarko E."/>
            <person name="Jarju S."/>
            <person name="Secka A."/>
            <person name="Antonio M."/>
            <person name="Oren A."/>
            <person name="Chaudhuri R.R."/>
            <person name="La Ragione R."/>
            <person name="Hildebrand F."/>
            <person name="Pallen M.J."/>
        </authorList>
    </citation>
    <scope>NUCLEOTIDE SEQUENCE</scope>
    <source>
        <strain evidence="3">ChiSjej1B19-8411</strain>
    </source>
</reference>
<evidence type="ECO:0000256" key="1">
    <source>
        <dbReference type="ARBA" id="ARBA00005662"/>
    </source>
</evidence>
<dbReference type="InterPro" id="IPR019079">
    <property type="entry name" value="Capsule_synth_CapA"/>
</dbReference>
<dbReference type="SUPFAM" id="SSF56300">
    <property type="entry name" value="Metallo-dependent phosphatases"/>
    <property type="match status" value="1"/>
</dbReference>
<proteinExistence type="inferred from homology"/>
<evidence type="ECO:0000259" key="2">
    <source>
        <dbReference type="SMART" id="SM00854"/>
    </source>
</evidence>
<accession>A0A9D1WII4</accession>
<dbReference type="AlphaFoldDB" id="A0A9D1WII4"/>
<protein>
    <submittedName>
        <fullName evidence="3">CapA family protein</fullName>
    </submittedName>
</protein>
<reference evidence="3" key="2">
    <citation type="submission" date="2021-04" db="EMBL/GenBank/DDBJ databases">
        <authorList>
            <person name="Gilroy R."/>
        </authorList>
    </citation>
    <scope>NUCLEOTIDE SEQUENCE</scope>
    <source>
        <strain evidence="3">ChiSjej1B19-8411</strain>
    </source>
</reference>
<dbReference type="Gene3D" id="3.60.21.10">
    <property type="match status" value="1"/>
</dbReference>
<dbReference type="Proteomes" id="UP000886817">
    <property type="component" value="Unassembled WGS sequence"/>
</dbReference>
<dbReference type="InterPro" id="IPR029052">
    <property type="entry name" value="Metallo-depent_PP-like"/>
</dbReference>
<dbReference type="CDD" id="cd07381">
    <property type="entry name" value="MPP_CapA"/>
    <property type="match status" value="1"/>
</dbReference>
<dbReference type="PANTHER" id="PTHR33393">
    <property type="entry name" value="POLYGLUTAMINE SYNTHESIS ACCESSORY PROTEIN RV0574C-RELATED"/>
    <property type="match status" value="1"/>
</dbReference>
<name>A0A9D1WII4_9FIRM</name>
<organism evidence="3 4">
    <name type="scientific">Candidatus Blautia gallistercoris</name>
    <dbReference type="NCBI Taxonomy" id="2838490"/>
    <lineage>
        <taxon>Bacteria</taxon>
        <taxon>Bacillati</taxon>
        <taxon>Bacillota</taxon>
        <taxon>Clostridia</taxon>
        <taxon>Lachnospirales</taxon>
        <taxon>Lachnospiraceae</taxon>
        <taxon>Blautia</taxon>
    </lineage>
</organism>
<dbReference type="InterPro" id="IPR052169">
    <property type="entry name" value="CW_Biosynth-Accessory"/>
</dbReference>
<evidence type="ECO:0000313" key="3">
    <source>
        <dbReference type="EMBL" id="HIX59700.1"/>
    </source>
</evidence>
<evidence type="ECO:0000313" key="4">
    <source>
        <dbReference type="Proteomes" id="UP000886817"/>
    </source>
</evidence>
<feature type="domain" description="Capsule synthesis protein CapA" evidence="2">
    <location>
        <begin position="95"/>
        <end position="322"/>
    </location>
</feature>
<dbReference type="SMART" id="SM00854">
    <property type="entry name" value="PGA_cap"/>
    <property type="match status" value="1"/>
</dbReference>